<accession>A0A8S5SWP0</accession>
<sequence>MSVDHSALMWYGWYVKPDKLEEMYKHTKEYQTRLEDGEDEEWLMDEYNSWIFDSQEENIKSLNEYCDYHYAYAAVGVFFDPGNKTVFEFTEELTRRFGELTEWWGETFLPDYPMPCDFKLHMDVRTW</sequence>
<proteinExistence type="predicted"/>
<evidence type="ECO:0000313" key="1">
    <source>
        <dbReference type="EMBL" id="DAF55328.1"/>
    </source>
</evidence>
<dbReference type="EMBL" id="BK032687">
    <property type="protein sequence ID" value="DAF55328.1"/>
    <property type="molecule type" value="Genomic_DNA"/>
</dbReference>
<name>A0A8S5SWP0_9CAUD</name>
<organism evidence="1">
    <name type="scientific">Siphoviridae sp. ctZHD14</name>
    <dbReference type="NCBI Taxonomy" id="2827891"/>
    <lineage>
        <taxon>Viruses</taxon>
        <taxon>Duplodnaviria</taxon>
        <taxon>Heunggongvirae</taxon>
        <taxon>Uroviricota</taxon>
        <taxon>Caudoviricetes</taxon>
    </lineage>
</organism>
<reference evidence="1" key="1">
    <citation type="journal article" date="2021" name="Proc. Natl. Acad. Sci. U.S.A.">
        <title>A Catalog of Tens of Thousands of Viruses from Human Metagenomes Reveals Hidden Associations with Chronic Diseases.</title>
        <authorList>
            <person name="Tisza M.J."/>
            <person name="Buck C.B."/>
        </authorList>
    </citation>
    <scope>NUCLEOTIDE SEQUENCE</scope>
    <source>
        <strain evidence="1">CtZHD14</strain>
    </source>
</reference>
<protein>
    <submittedName>
        <fullName evidence="1">Uncharacterized protein</fullName>
    </submittedName>
</protein>